<feature type="non-terminal residue" evidence="2">
    <location>
        <position position="1"/>
    </location>
</feature>
<organism evidence="2 3">
    <name type="scientific">Pseudomonas brassicae</name>
    <dbReference type="NCBI Taxonomy" id="2708063"/>
    <lineage>
        <taxon>Bacteria</taxon>
        <taxon>Pseudomonadati</taxon>
        <taxon>Pseudomonadota</taxon>
        <taxon>Gammaproteobacteria</taxon>
        <taxon>Pseudomonadales</taxon>
        <taxon>Pseudomonadaceae</taxon>
        <taxon>Pseudomonas</taxon>
    </lineage>
</organism>
<dbReference type="Gene3D" id="3.40.140.10">
    <property type="entry name" value="Cytidine Deaminase, domain 2"/>
    <property type="match status" value="1"/>
</dbReference>
<dbReference type="EMBL" id="JAAHBV010000003">
    <property type="protein sequence ID" value="NER58799.1"/>
    <property type="molecule type" value="Genomic_DNA"/>
</dbReference>
<comment type="caution">
    <text evidence="2">The sequence shown here is derived from an EMBL/GenBank/DDBJ whole genome shotgun (WGS) entry which is preliminary data.</text>
</comment>
<gene>
    <name evidence="2" type="ORF">G3435_00070</name>
</gene>
<reference evidence="2 3" key="1">
    <citation type="submission" date="2020-02" db="EMBL/GenBank/DDBJ databases">
        <title>Broccoli isolated Pseudomonas sp.</title>
        <authorList>
            <person name="Fujikawa T."/>
            <person name="Sawada H."/>
        </authorList>
    </citation>
    <scope>NUCLEOTIDE SEQUENCE [LARGE SCALE GENOMIC DNA]</scope>
    <source>
        <strain evidence="2 3">MAFF212428</strain>
    </source>
</reference>
<dbReference type="Proteomes" id="UP000480410">
    <property type="component" value="Unassembled WGS sequence"/>
</dbReference>
<dbReference type="GO" id="GO:0003824">
    <property type="term" value="F:catalytic activity"/>
    <property type="evidence" value="ECO:0007669"/>
    <property type="project" value="InterPro"/>
</dbReference>
<protein>
    <submittedName>
        <fullName evidence="2">Riboflavin-specific deaminase</fullName>
    </submittedName>
</protein>
<proteinExistence type="predicted"/>
<accession>A0A6M0CTA2</accession>
<sequence>RGVTAYVTLEPCAFHGRTPSCAQALIDAGVGACLCWHARPGPRNAGAGVRMLRQAGVEVIVGLLADDVSRDLRTYLMAEA</sequence>
<evidence type="ECO:0000313" key="3">
    <source>
        <dbReference type="Proteomes" id="UP000480410"/>
    </source>
</evidence>
<dbReference type="InterPro" id="IPR002125">
    <property type="entry name" value="CMP_dCMP_dom"/>
</dbReference>
<evidence type="ECO:0000313" key="2">
    <source>
        <dbReference type="EMBL" id="NER58799.1"/>
    </source>
</evidence>
<feature type="domain" description="CMP/dCMP-type deaminase" evidence="1">
    <location>
        <begin position="1"/>
        <end position="60"/>
    </location>
</feature>
<dbReference type="InterPro" id="IPR016193">
    <property type="entry name" value="Cytidine_deaminase-like"/>
</dbReference>
<evidence type="ECO:0000259" key="1">
    <source>
        <dbReference type="PROSITE" id="PS51747"/>
    </source>
</evidence>
<dbReference type="SUPFAM" id="SSF53927">
    <property type="entry name" value="Cytidine deaminase-like"/>
    <property type="match status" value="1"/>
</dbReference>
<dbReference type="PROSITE" id="PS51747">
    <property type="entry name" value="CYT_DCMP_DEAMINASES_2"/>
    <property type="match status" value="1"/>
</dbReference>
<dbReference type="AlphaFoldDB" id="A0A6M0CTA2"/>
<name>A0A6M0CTA2_9PSED</name>